<organism evidence="1 2">
    <name type="scientific">Pichia kudriavzevii</name>
    <name type="common">Yeast</name>
    <name type="synonym">Issatchenkia orientalis</name>
    <dbReference type="NCBI Taxonomy" id="4909"/>
    <lineage>
        <taxon>Eukaryota</taxon>
        <taxon>Fungi</taxon>
        <taxon>Dikarya</taxon>
        <taxon>Ascomycota</taxon>
        <taxon>Saccharomycotina</taxon>
        <taxon>Pichiomycetes</taxon>
        <taxon>Pichiales</taxon>
        <taxon>Pichiaceae</taxon>
        <taxon>Pichia</taxon>
    </lineage>
</organism>
<name>A0A099NPZ7_PICKU</name>
<dbReference type="EMBL" id="JQFK01001464">
    <property type="protein sequence ID" value="KGK34610.1"/>
    <property type="molecule type" value="Genomic_DNA"/>
</dbReference>
<proteinExistence type="predicted"/>
<accession>A0A099NPZ7</accession>
<protein>
    <submittedName>
        <fullName evidence="1">Uncharacterized protein</fullName>
    </submittedName>
</protein>
<gene>
    <name evidence="1" type="ORF">JL09_g6242</name>
</gene>
<evidence type="ECO:0000313" key="1">
    <source>
        <dbReference type="EMBL" id="KGK34610.1"/>
    </source>
</evidence>
<evidence type="ECO:0000313" key="2">
    <source>
        <dbReference type="Proteomes" id="UP000029867"/>
    </source>
</evidence>
<dbReference type="HOGENOM" id="CLU_3423312_0_0_1"/>
<dbReference type="AlphaFoldDB" id="A0A099NPZ7"/>
<reference evidence="2" key="1">
    <citation type="journal article" date="2014" name="Microb. Cell Fact.">
        <title>Exploiting Issatchenkia orientalis SD108 for succinic acid production.</title>
        <authorList>
            <person name="Xiao H."/>
            <person name="Shao Z."/>
            <person name="Jiang Y."/>
            <person name="Dole S."/>
            <person name="Zhao H."/>
        </authorList>
    </citation>
    <scope>NUCLEOTIDE SEQUENCE [LARGE SCALE GENOMIC DNA]</scope>
    <source>
        <strain evidence="2">SD108</strain>
    </source>
</reference>
<sequence>MKQHTLVYHLLVERAISYKAQRK</sequence>
<comment type="caution">
    <text evidence="1">The sequence shown here is derived from an EMBL/GenBank/DDBJ whole genome shotgun (WGS) entry which is preliminary data.</text>
</comment>
<dbReference type="Proteomes" id="UP000029867">
    <property type="component" value="Unassembled WGS sequence"/>
</dbReference>